<feature type="compositionally biased region" description="Basic residues" evidence="1">
    <location>
        <begin position="1"/>
        <end position="11"/>
    </location>
</feature>
<protein>
    <submittedName>
        <fullName evidence="3">Uncharacterized protein</fullName>
    </submittedName>
</protein>
<dbReference type="Proteomes" id="UP001652660">
    <property type="component" value="Chromosome 6e"/>
</dbReference>
<evidence type="ECO:0000313" key="3">
    <source>
        <dbReference type="RefSeq" id="XP_027070028.1"/>
    </source>
</evidence>
<accession>A0A6P6SVN5</accession>
<keyword evidence="2" id="KW-1185">Reference proteome</keyword>
<feature type="compositionally biased region" description="Low complexity" evidence="1">
    <location>
        <begin position="134"/>
        <end position="145"/>
    </location>
</feature>
<gene>
    <name evidence="3" type="primary">LOC113695210</name>
</gene>
<reference evidence="3" key="2">
    <citation type="submission" date="2025-08" db="UniProtKB">
        <authorList>
            <consortium name="RefSeq"/>
        </authorList>
    </citation>
    <scope>IDENTIFICATION</scope>
    <source>
        <tissue evidence="3">Leaves</tissue>
    </source>
</reference>
<sequence>MDRNVRRRKRCREMPQDNKNDLLRRRRQSYAAKRRKQLPSALDHVLEPVATSQAAPLVQVEASVLIPCCSGQCSHGQAVVPSIGQLREAPASQPVDHSLACMASTPSQLCEASAPETIERALLSTVSSGTGCPTVSSDTDAVSSRSSRRRKRTPSRLDRIAQESLLLYFPFK</sequence>
<dbReference type="AlphaFoldDB" id="A0A6P6SVN5"/>
<reference evidence="2" key="1">
    <citation type="journal article" date="2025" name="Foods">
        <title>Unveiling the Microbial Signatures of Arabica Coffee Cherries: Insights into Ripeness Specific Diversity, Functional Traits, and Implications for Quality and Safety.</title>
        <authorList>
            <consortium name="RefSeq"/>
            <person name="Tenea G.N."/>
            <person name="Cifuentes V."/>
            <person name="Reyes P."/>
            <person name="Cevallos-Vallejos M."/>
        </authorList>
    </citation>
    <scope>NUCLEOTIDE SEQUENCE [LARGE SCALE GENOMIC DNA]</scope>
</reference>
<dbReference type="RefSeq" id="XP_027070028.1">
    <property type="nucleotide sequence ID" value="XM_027214227.2"/>
</dbReference>
<feature type="region of interest" description="Disordered" evidence="1">
    <location>
        <begin position="129"/>
        <end position="155"/>
    </location>
</feature>
<name>A0A6P6SVN5_COFAR</name>
<proteinExistence type="predicted"/>
<organism evidence="2 3">
    <name type="scientific">Coffea arabica</name>
    <name type="common">Arabian coffee</name>
    <dbReference type="NCBI Taxonomy" id="13443"/>
    <lineage>
        <taxon>Eukaryota</taxon>
        <taxon>Viridiplantae</taxon>
        <taxon>Streptophyta</taxon>
        <taxon>Embryophyta</taxon>
        <taxon>Tracheophyta</taxon>
        <taxon>Spermatophyta</taxon>
        <taxon>Magnoliopsida</taxon>
        <taxon>eudicotyledons</taxon>
        <taxon>Gunneridae</taxon>
        <taxon>Pentapetalae</taxon>
        <taxon>asterids</taxon>
        <taxon>lamiids</taxon>
        <taxon>Gentianales</taxon>
        <taxon>Rubiaceae</taxon>
        <taxon>Ixoroideae</taxon>
        <taxon>Gardenieae complex</taxon>
        <taxon>Bertiereae - Coffeeae clade</taxon>
        <taxon>Coffeeae</taxon>
        <taxon>Coffea</taxon>
    </lineage>
</organism>
<evidence type="ECO:0000256" key="1">
    <source>
        <dbReference type="SAM" id="MobiDB-lite"/>
    </source>
</evidence>
<dbReference type="GeneID" id="113695210"/>
<feature type="region of interest" description="Disordered" evidence="1">
    <location>
        <begin position="1"/>
        <end position="20"/>
    </location>
</feature>
<evidence type="ECO:0000313" key="2">
    <source>
        <dbReference type="Proteomes" id="UP001652660"/>
    </source>
</evidence>